<organism evidence="1 2">
    <name type="scientific">Halocaridina rubra</name>
    <name type="common">Hawaiian red shrimp</name>
    <dbReference type="NCBI Taxonomy" id="373956"/>
    <lineage>
        <taxon>Eukaryota</taxon>
        <taxon>Metazoa</taxon>
        <taxon>Ecdysozoa</taxon>
        <taxon>Arthropoda</taxon>
        <taxon>Crustacea</taxon>
        <taxon>Multicrustacea</taxon>
        <taxon>Malacostraca</taxon>
        <taxon>Eumalacostraca</taxon>
        <taxon>Eucarida</taxon>
        <taxon>Decapoda</taxon>
        <taxon>Pleocyemata</taxon>
        <taxon>Caridea</taxon>
        <taxon>Atyoidea</taxon>
        <taxon>Atyidae</taxon>
        <taxon>Halocaridina</taxon>
    </lineage>
</organism>
<feature type="non-terminal residue" evidence="1">
    <location>
        <position position="58"/>
    </location>
</feature>
<evidence type="ECO:0000313" key="2">
    <source>
        <dbReference type="Proteomes" id="UP001381693"/>
    </source>
</evidence>
<accession>A0AAN8XP59</accession>
<protein>
    <submittedName>
        <fullName evidence="1">Uncharacterized protein</fullName>
    </submittedName>
</protein>
<reference evidence="1 2" key="1">
    <citation type="submission" date="2023-11" db="EMBL/GenBank/DDBJ databases">
        <title>Halocaridina rubra genome assembly.</title>
        <authorList>
            <person name="Smith C."/>
        </authorList>
    </citation>
    <scope>NUCLEOTIDE SEQUENCE [LARGE SCALE GENOMIC DNA]</scope>
    <source>
        <strain evidence="1">EP-1</strain>
        <tissue evidence="1">Whole</tissue>
    </source>
</reference>
<evidence type="ECO:0000313" key="1">
    <source>
        <dbReference type="EMBL" id="KAK7083129.1"/>
    </source>
</evidence>
<keyword evidence="2" id="KW-1185">Reference proteome</keyword>
<proteinExistence type="predicted"/>
<feature type="non-terminal residue" evidence="1">
    <location>
        <position position="1"/>
    </location>
</feature>
<dbReference type="AlphaFoldDB" id="A0AAN8XP59"/>
<name>A0AAN8XP59_HALRR</name>
<sequence length="58" mass="6671">RLHHQLSMKFYRKCRNEFICCRGAVGLSSHVMIMKVADELPNGHRLVNQAGSESEFTH</sequence>
<comment type="caution">
    <text evidence="1">The sequence shown here is derived from an EMBL/GenBank/DDBJ whole genome shotgun (WGS) entry which is preliminary data.</text>
</comment>
<gene>
    <name evidence="1" type="ORF">SK128_015875</name>
</gene>
<dbReference type="EMBL" id="JAXCGZ010003802">
    <property type="protein sequence ID" value="KAK7083129.1"/>
    <property type="molecule type" value="Genomic_DNA"/>
</dbReference>
<dbReference type="Proteomes" id="UP001381693">
    <property type="component" value="Unassembled WGS sequence"/>
</dbReference>